<keyword evidence="3" id="KW-1185">Reference proteome</keyword>
<dbReference type="Pfam" id="PF20515">
    <property type="entry name" value="2OG-FeII_Oxy_6"/>
    <property type="match status" value="1"/>
</dbReference>
<dbReference type="OrthoDB" id="3132747at2759"/>
<proteinExistence type="predicted"/>
<organism evidence="2 3">
    <name type="scientific">Cylindrobasidium torrendii FP15055 ss-10</name>
    <dbReference type="NCBI Taxonomy" id="1314674"/>
    <lineage>
        <taxon>Eukaryota</taxon>
        <taxon>Fungi</taxon>
        <taxon>Dikarya</taxon>
        <taxon>Basidiomycota</taxon>
        <taxon>Agaricomycotina</taxon>
        <taxon>Agaricomycetes</taxon>
        <taxon>Agaricomycetidae</taxon>
        <taxon>Agaricales</taxon>
        <taxon>Marasmiineae</taxon>
        <taxon>Physalacriaceae</taxon>
        <taxon>Cylindrobasidium</taxon>
    </lineage>
</organism>
<dbReference type="InterPro" id="IPR046798">
    <property type="entry name" value="2OG-FeII_Oxy_6"/>
</dbReference>
<dbReference type="EMBL" id="KN880822">
    <property type="protein sequence ID" value="KIY62118.1"/>
    <property type="molecule type" value="Genomic_DNA"/>
</dbReference>
<dbReference type="AlphaFoldDB" id="A0A0D7AUQ7"/>
<evidence type="ECO:0000313" key="3">
    <source>
        <dbReference type="Proteomes" id="UP000054007"/>
    </source>
</evidence>
<gene>
    <name evidence="2" type="ORF">CYLTODRAFT_459264</name>
</gene>
<name>A0A0D7AUQ7_9AGAR</name>
<protein>
    <recommendedName>
        <fullName evidence="1">Tet-like 2OG-Fe(II) oxygenase domain-containing protein</fullName>
    </recommendedName>
</protein>
<feature type="domain" description="Tet-like 2OG-Fe(II) oxygenase" evidence="1">
    <location>
        <begin position="194"/>
        <end position="408"/>
    </location>
</feature>
<sequence>MSLPQADATGSRADWIANLAYPDRRKTLPEWVFLVFTAFGVTDGFSTPETFAKRLYARLMYHRRQQEAALAEAAKGAAEAEAAALKAAAAASAHLPVRATQMSDKALGDLIGNEVVLYDLRRHPPTFGRIQARQGIHRQPLHSGMEELKAFTWVSDPGVTYGIVGEGEVPVGIRITPWEEVTARQRRAMETLMEWSTLTQSIKNNAAAKGGSVKDRTFRSQGQMFGLGWHLAQQENKSVGRYAPLEGKMQRMLELEKDGSLAVVEEEYMSALGSFMPGPQQKLKAAAERWSVPSFANTEWTGEITDYVGANSLTITRGGFANALHVDNDFCSVAYGWWWVGEELYVPASEGGDGKRRRFRLNPAFDHDLISGGEFVWGEFNIGVKFERVKGLVEIMWRGSEDVHGTLMAKEPVGCTRFGTSIQLTKKGVSGILAARDHPRPAVRVAHAHHYKG</sequence>
<evidence type="ECO:0000313" key="2">
    <source>
        <dbReference type="EMBL" id="KIY62118.1"/>
    </source>
</evidence>
<dbReference type="Proteomes" id="UP000054007">
    <property type="component" value="Unassembled WGS sequence"/>
</dbReference>
<accession>A0A0D7AUQ7</accession>
<reference evidence="2 3" key="1">
    <citation type="journal article" date="2015" name="Fungal Genet. Biol.">
        <title>Evolution of novel wood decay mechanisms in Agaricales revealed by the genome sequences of Fistulina hepatica and Cylindrobasidium torrendii.</title>
        <authorList>
            <person name="Floudas D."/>
            <person name="Held B.W."/>
            <person name="Riley R."/>
            <person name="Nagy L.G."/>
            <person name="Koehler G."/>
            <person name="Ransdell A.S."/>
            <person name="Younus H."/>
            <person name="Chow J."/>
            <person name="Chiniquy J."/>
            <person name="Lipzen A."/>
            <person name="Tritt A."/>
            <person name="Sun H."/>
            <person name="Haridas S."/>
            <person name="LaButti K."/>
            <person name="Ohm R.A."/>
            <person name="Kues U."/>
            <person name="Blanchette R.A."/>
            <person name="Grigoriev I.V."/>
            <person name="Minto R.E."/>
            <person name="Hibbett D.S."/>
        </authorList>
    </citation>
    <scope>NUCLEOTIDE SEQUENCE [LARGE SCALE GENOMIC DNA]</scope>
    <source>
        <strain evidence="2 3">FP15055 ss-10</strain>
    </source>
</reference>
<evidence type="ECO:0000259" key="1">
    <source>
        <dbReference type="Pfam" id="PF20515"/>
    </source>
</evidence>